<accession>A0A0D2MQD0</accession>
<dbReference type="EMBL" id="KK102807">
    <property type="protein sequence ID" value="KIY96870.1"/>
    <property type="molecule type" value="Genomic_DNA"/>
</dbReference>
<feature type="compositionally biased region" description="Low complexity" evidence="1">
    <location>
        <begin position="132"/>
        <end position="143"/>
    </location>
</feature>
<evidence type="ECO:0000313" key="2">
    <source>
        <dbReference type="EMBL" id="KIY96870.1"/>
    </source>
</evidence>
<feature type="compositionally biased region" description="Low complexity" evidence="1">
    <location>
        <begin position="229"/>
        <end position="239"/>
    </location>
</feature>
<feature type="compositionally biased region" description="Acidic residues" evidence="1">
    <location>
        <begin position="397"/>
        <end position="423"/>
    </location>
</feature>
<feature type="compositionally biased region" description="Low complexity" evidence="1">
    <location>
        <begin position="259"/>
        <end position="272"/>
    </location>
</feature>
<keyword evidence="3" id="KW-1185">Reference proteome</keyword>
<protein>
    <submittedName>
        <fullName evidence="2">Uncharacterized protein</fullName>
    </submittedName>
</protein>
<feature type="region of interest" description="Disordered" evidence="1">
    <location>
        <begin position="278"/>
        <end position="297"/>
    </location>
</feature>
<gene>
    <name evidence="2" type="ORF">MNEG_11094</name>
</gene>
<feature type="compositionally biased region" description="Low complexity" evidence="1">
    <location>
        <begin position="103"/>
        <end position="113"/>
    </location>
</feature>
<feature type="compositionally biased region" description="Basic and acidic residues" evidence="1">
    <location>
        <begin position="373"/>
        <end position="396"/>
    </location>
</feature>
<feature type="region of interest" description="Disordered" evidence="1">
    <location>
        <begin position="302"/>
        <end position="476"/>
    </location>
</feature>
<dbReference type="AlphaFoldDB" id="A0A0D2MQD0"/>
<reference evidence="2 3" key="1">
    <citation type="journal article" date="2013" name="BMC Genomics">
        <title>Reconstruction of the lipid metabolism for the microalga Monoraphidium neglectum from its genome sequence reveals characteristics suitable for biofuel production.</title>
        <authorList>
            <person name="Bogen C."/>
            <person name="Al-Dilaimi A."/>
            <person name="Albersmeier A."/>
            <person name="Wichmann J."/>
            <person name="Grundmann M."/>
            <person name="Rupp O."/>
            <person name="Lauersen K.J."/>
            <person name="Blifernez-Klassen O."/>
            <person name="Kalinowski J."/>
            <person name="Goesmann A."/>
            <person name="Mussgnug J.H."/>
            <person name="Kruse O."/>
        </authorList>
    </citation>
    <scope>NUCLEOTIDE SEQUENCE [LARGE SCALE GENOMIC DNA]</scope>
    <source>
        <strain evidence="2 3">SAG 48.87</strain>
    </source>
</reference>
<feature type="compositionally biased region" description="Polar residues" evidence="1">
    <location>
        <begin position="117"/>
        <end position="130"/>
    </location>
</feature>
<dbReference type="KEGG" id="mng:MNEG_11094"/>
<feature type="compositionally biased region" description="Basic and acidic residues" evidence="1">
    <location>
        <begin position="467"/>
        <end position="476"/>
    </location>
</feature>
<sequence>MILRGKRAAAQGDGGGKRRFKSLSGRRVSFAPDDELETMHLFTDKKTPSPLPQQQAGTQPLGELQNLVHGTPSQQGAPQAAARQPRFDSSHSPVFGAGGKGGAAAAAAASPGGPFSPTMSMEITNDTIQQEAAAIAAAADAAARGTPSRFRGAGGGGDDDMSLTLDGGAPGGAAGAGYDGTGTFNITDNVPGLSTLVEEDEEAFAVESAGGNDGTAEMDLTGLTGGAGFAPAAPRAGLPSPSPGRYNTRRSSRGDADAHVGAAAAAATPVGADAAAAAVTPGSSRRRSGARSAAAAGSVSPMIMFTPPSATRTTPAHGRASAAKSPAPAASAAARAPASVSPSPLRRSARRSAGQAASPLPAALQAVQEAEEEHVPLSDSHEQDAAQDEPREKMQEEGLEEQLEGQEEGEQEGEQGEEQEEEPGPTARAPSPLALSPVATEQTVDTSALRDKWGFVPGDDENTMNLELDRHGPPCC</sequence>
<dbReference type="RefSeq" id="XP_013895890.1">
    <property type="nucleotide sequence ID" value="XM_014040436.1"/>
</dbReference>
<proteinExistence type="predicted"/>
<feature type="compositionally biased region" description="Low complexity" evidence="1">
    <location>
        <begin position="74"/>
        <end position="84"/>
    </location>
</feature>
<evidence type="ECO:0000256" key="1">
    <source>
        <dbReference type="SAM" id="MobiDB-lite"/>
    </source>
</evidence>
<organism evidence="2 3">
    <name type="scientific">Monoraphidium neglectum</name>
    <dbReference type="NCBI Taxonomy" id="145388"/>
    <lineage>
        <taxon>Eukaryota</taxon>
        <taxon>Viridiplantae</taxon>
        <taxon>Chlorophyta</taxon>
        <taxon>core chlorophytes</taxon>
        <taxon>Chlorophyceae</taxon>
        <taxon>CS clade</taxon>
        <taxon>Sphaeropleales</taxon>
        <taxon>Selenastraceae</taxon>
        <taxon>Monoraphidium</taxon>
    </lineage>
</organism>
<feature type="compositionally biased region" description="Low complexity" evidence="1">
    <location>
        <begin position="319"/>
        <end position="368"/>
    </location>
</feature>
<dbReference type="Proteomes" id="UP000054498">
    <property type="component" value="Unassembled WGS sequence"/>
</dbReference>
<dbReference type="GeneID" id="25728322"/>
<feature type="region of interest" description="Disordered" evidence="1">
    <location>
        <begin position="1"/>
        <end position="174"/>
    </location>
</feature>
<feature type="region of interest" description="Disordered" evidence="1">
    <location>
        <begin position="224"/>
        <end position="272"/>
    </location>
</feature>
<name>A0A0D2MQD0_9CHLO</name>
<evidence type="ECO:0000313" key="3">
    <source>
        <dbReference type="Proteomes" id="UP000054498"/>
    </source>
</evidence>